<evidence type="ECO:0000259" key="2">
    <source>
        <dbReference type="PROSITE" id="PS50937"/>
    </source>
</evidence>
<reference evidence="3" key="1">
    <citation type="journal article" date="2014" name="Front. Microbiol.">
        <title>High frequency of phylogenetically diverse reductive dehalogenase-homologous genes in deep subseafloor sedimentary metagenomes.</title>
        <authorList>
            <person name="Kawai M."/>
            <person name="Futagami T."/>
            <person name="Toyoda A."/>
            <person name="Takaki Y."/>
            <person name="Nishi S."/>
            <person name="Hori S."/>
            <person name="Arai W."/>
            <person name="Tsubouchi T."/>
            <person name="Morono Y."/>
            <person name="Uchiyama I."/>
            <person name="Ito T."/>
            <person name="Fujiyama A."/>
            <person name="Inagaki F."/>
            <person name="Takami H."/>
        </authorList>
    </citation>
    <scope>NUCLEOTIDE SEQUENCE</scope>
    <source>
        <strain evidence="3">Expedition CK06-06</strain>
    </source>
</reference>
<dbReference type="GO" id="GO:0003677">
    <property type="term" value="F:DNA binding"/>
    <property type="evidence" value="ECO:0007669"/>
    <property type="project" value="UniProtKB-KW"/>
</dbReference>
<dbReference type="SUPFAM" id="SSF46955">
    <property type="entry name" value="Putative DNA-binding domain"/>
    <property type="match status" value="1"/>
</dbReference>
<dbReference type="InterPro" id="IPR000551">
    <property type="entry name" value="MerR-type_HTH_dom"/>
</dbReference>
<organism evidence="3">
    <name type="scientific">marine sediment metagenome</name>
    <dbReference type="NCBI Taxonomy" id="412755"/>
    <lineage>
        <taxon>unclassified sequences</taxon>
        <taxon>metagenomes</taxon>
        <taxon>ecological metagenomes</taxon>
    </lineage>
</organism>
<name>X1SGW6_9ZZZZ</name>
<evidence type="ECO:0000313" key="3">
    <source>
        <dbReference type="EMBL" id="GAI66979.1"/>
    </source>
</evidence>
<dbReference type="EMBL" id="BARV01043884">
    <property type="protein sequence ID" value="GAI66979.1"/>
    <property type="molecule type" value="Genomic_DNA"/>
</dbReference>
<sequence length="53" mass="6431">MGNRPVYPIGIVSELLDVHPETIRVWERYGVIHPYRRNGKRFYSDNDLERLRF</sequence>
<dbReference type="InterPro" id="IPR009061">
    <property type="entry name" value="DNA-bd_dom_put_sf"/>
</dbReference>
<dbReference type="PROSITE" id="PS00552">
    <property type="entry name" value="HTH_MERR_1"/>
    <property type="match status" value="1"/>
</dbReference>
<accession>X1SGW6</accession>
<proteinExistence type="predicted"/>
<comment type="caution">
    <text evidence="3">The sequence shown here is derived from an EMBL/GenBank/DDBJ whole genome shotgun (WGS) entry which is preliminary data.</text>
</comment>
<keyword evidence="1" id="KW-0238">DNA-binding</keyword>
<dbReference type="GO" id="GO:0003700">
    <property type="term" value="F:DNA-binding transcription factor activity"/>
    <property type="evidence" value="ECO:0007669"/>
    <property type="project" value="InterPro"/>
</dbReference>
<dbReference type="InterPro" id="IPR047057">
    <property type="entry name" value="MerR_fam"/>
</dbReference>
<dbReference type="Gene3D" id="1.10.1660.10">
    <property type="match status" value="1"/>
</dbReference>
<dbReference type="SMART" id="SM00422">
    <property type="entry name" value="HTH_MERR"/>
    <property type="match status" value="1"/>
</dbReference>
<dbReference type="Pfam" id="PF13411">
    <property type="entry name" value="MerR_1"/>
    <property type="match status" value="1"/>
</dbReference>
<evidence type="ECO:0000256" key="1">
    <source>
        <dbReference type="ARBA" id="ARBA00023125"/>
    </source>
</evidence>
<protein>
    <recommendedName>
        <fullName evidence="2">HTH merR-type domain-containing protein</fullName>
    </recommendedName>
</protein>
<dbReference type="PROSITE" id="PS50937">
    <property type="entry name" value="HTH_MERR_2"/>
    <property type="match status" value="1"/>
</dbReference>
<dbReference type="PANTHER" id="PTHR30204">
    <property type="entry name" value="REDOX-CYCLING DRUG-SENSING TRANSCRIPTIONAL ACTIVATOR SOXR"/>
    <property type="match status" value="1"/>
</dbReference>
<feature type="domain" description="HTH merR-type" evidence="2">
    <location>
        <begin position="6"/>
        <end position="53"/>
    </location>
</feature>
<gene>
    <name evidence="3" type="ORF">S06H3_65270</name>
</gene>
<dbReference type="AlphaFoldDB" id="X1SGW6"/>
<dbReference type="PANTHER" id="PTHR30204:SF58">
    <property type="entry name" value="HTH-TYPE TRANSCRIPTIONAL REGULATOR YFMP"/>
    <property type="match status" value="1"/>
</dbReference>
<feature type="non-terminal residue" evidence="3">
    <location>
        <position position="53"/>
    </location>
</feature>